<dbReference type="Proteomes" id="UP000667349">
    <property type="component" value="Unassembled WGS sequence"/>
</dbReference>
<dbReference type="InterPro" id="IPR027417">
    <property type="entry name" value="P-loop_NTPase"/>
</dbReference>
<dbReference type="SUPFAM" id="SSF52540">
    <property type="entry name" value="P-loop containing nucleoside triphosphate hydrolases"/>
    <property type="match status" value="1"/>
</dbReference>
<evidence type="ECO:0000313" key="3">
    <source>
        <dbReference type="EMBL" id="KAG5308798.1"/>
    </source>
</evidence>
<feature type="transmembrane region" description="Helical" evidence="2">
    <location>
        <begin position="603"/>
        <end position="629"/>
    </location>
</feature>
<proteinExistence type="predicted"/>
<keyword evidence="2" id="KW-0812">Transmembrane</keyword>
<evidence type="ECO:0000313" key="4">
    <source>
        <dbReference type="Proteomes" id="UP000667349"/>
    </source>
</evidence>
<dbReference type="AlphaFoldDB" id="A0A836EVM2"/>
<dbReference type="PANTHER" id="PTHR46953:SF1">
    <property type="entry name" value="G-PROTEIN COUPLED RECEPTOR MTH-LIKE 1-RELATED"/>
    <property type="match status" value="1"/>
</dbReference>
<dbReference type="EMBL" id="JAANHZ010000642">
    <property type="protein sequence ID" value="KAG5308798.1"/>
    <property type="molecule type" value="Genomic_DNA"/>
</dbReference>
<protein>
    <submittedName>
        <fullName evidence="3">MTH1 protein</fullName>
    </submittedName>
</protein>
<evidence type="ECO:0000256" key="2">
    <source>
        <dbReference type="SAM" id="Phobius"/>
    </source>
</evidence>
<feature type="region of interest" description="Disordered" evidence="1">
    <location>
        <begin position="801"/>
        <end position="858"/>
    </location>
</feature>
<feature type="non-terminal residue" evidence="3">
    <location>
        <position position="873"/>
    </location>
</feature>
<dbReference type="PANTHER" id="PTHR46953">
    <property type="entry name" value="G-PROTEIN COUPLED RECEPTOR MTH-LIKE 1-RELATED"/>
    <property type="match status" value="1"/>
</dbReference>
<evidence type="ECO:0000256" key="1">
    <source>
        <dbReference type="SAM" id="MobiDB-lite"/>
    </source>
</evidence>
<feature type="transmembrane region" description="Helical" evidence="2">
    <location>
        <begin position="326"/>
        <end position="344"/>
    </location>
</feature>
<feature type="transmembrane region" description="Helical" evidence="2">
    <location>
        <begin position="671"/>
        <end position="695"/>
    </location>
</feature>
<dbReference type="Gene3D" id="3.40.50.300">
    <property type="entry name" value="P-loop containing nucleotide triphosphate hydrolases"/>
    <property type="match status" value="1"/>
</dbReference>
<keyword evidence="4" id="KW-1185">Reference proteome</keyword>
<name>A0A836EVM2_9HYME</name>
<feature type="non-terminal residue" evidence="3">
    <location>
        <position position="1"/>
    </location>
</feature>
<dbReference type="Gene3D" id="1.20.1070.10">
    <property type="entry name" value="Rhodopsin 7-helix transmembrane proteins"/>
    <property type="match status" value="1"/>
</dbReference>
<gene>
    <name evidence="3" type="primary">Mthl1_0</name>
    <name evidence="3" type="ORF">G6Z75_0004723</name>
</gene>
<dbReference type="CDD" id="cd19490">
    <property type="entry name" value="XRCC2"/>
    <property type="match status" value="1"/>
</dbReference>
<organism evidence="3 4">
    <name type="scientific">Acromyrmex insinuator</name>
    <dbReference type="NCBI Taxonomy" id="230686"/>
    <lineage>
        <taxon>Eukaryota</taxon>
        <taxon>Metazoa</taxon>
        <taxon>Ecdysozoa</taxon>
        <taxon>Arthropoda</taxon>
        <taxon>Hexapoda</taxon>
        <taxon>Insecta</taxon>
        <taxon>Pterygota</taxon>
        <taxon>Neoptera</taxon>
        <taxon>Endopterygota</taxon>
        <taxon>Hymenoptera</taxon>
        <taxon>Apocrita</taxon>
        <taxon>Aculeata</taxon>
        <taxon>Formicoidea</taxon>
        <taxon>Formicidae</taxon>
        <taxon>Myrmicinae</taxon>
        <taxon>Acromyrmex</taxon>
    </lineage>
</organism>
<feature type="compositionally biased region" description="Low complexity" evidence="1">
    <location>
        <begin position="823"/>
        <end position="832"/>
    </location>
</feature>
<dbReference type="InterPro" id="IPR052808">
    <property type="entry name" value="GPCR_Mth-like"/>
</dbReference>
<accession>A0A836EVM2</accession>
<reference evidence="3" key="1">
    <citation type="submission" date="2020-02" db="EMBL/GenBank/DDBJ databases">
        <title>Relaxed selection underlies rapid genomic changes in the transitions from sociality to social parasitism in ants.</title>
        <authorList>
            <person name="Bi X."/>
        </authorList>
    </citation>
    <scope>NUCLEOTIDE SEQUENCE</scope>
    <source>
        <strain evidence="3">BGI-DK2013a</strain>
        <tissue evidence="3">Whole body</tissue>
    </source>
</reference>
<sequence>MQFHSESGLELLSRFSEKSRSINLDDVLFSTDISNKSIIEITGASSTGKTVLLCQFIAKCILPAQYKEIKIDGCDACAILINTLGHVQMSKIAELMTSMVRNAYQVANVQPSAETIDYIINQSLENLTVINCCNNDQLQLILHTLENEFVSNKRITLLAIDNILAYYWQARKENLLTMNYYAIGLLKIIRSQTSQFHTVTVYTRWDGPVPKYESYAECTDTLERTGVNYRLQLSKSTRIQTGQITFEEMREKSVKCVLWLKKQCISHNNVIIICTMNQLNAYVPLLMVDLGCCYADSSVVIAADLRAIEKLSARFAEEEVEPARFLIMRAFVFVLIVTIATVVISEPDDLTKSRLRIFKCCRYGEELINDDANSNALPRCVPTKNKWKTFIFSVDDGVILDEPPANWYIIDDQRPKCDNRSELVYVPNRHTNPFVMFINGKVVLEYSQATKGPYIPPSHYCSDTNALLVCMPKKSAGNHAAATMRPRVRRCCGENASFHEGGNTCVNLEETADAPPLLPNASSAIEIVFGFPNCPKSDNFTIVGNAMDSEMHPDGSLEINGAVLPSGQFCVERIKELNQIAKVFACPEHAPQRPAVKATDIRFTLYPVGFIISALFLAATLAAGCLLPASHHVLHWRCQTHHVACLMMGDILMAIIQLAGDSLHGASCKAFAIMAHFFFLAAFFWLNTMCFNIWWTFRSPSLMNTPYCFGYIYIYIQPIFACKYVVGYNIECGPSGQCSKINKPKSGLARPEYTEFGSSTVRYSREIRDENTFVSTLLDLVGLSNSISRWVESRFPIPESLSEPPHRTETRSLPRRQKLGAFRRIGTTSSSRGDTRRRRKMRNEVNDATHGESSNPLGAEPTAWRLVLQIFAT</sequence>
<keyword evidence="2" id="KW-0472">Membrane</keyword>
<comment type="caution">
    <text evidence="3">The sequence shown here is derived from an EMBL/GenBank/DDBJ whole genome shotgun (WGS) entry which is preliminary data.</text>
</comment>
<keyword evidence="2" id="KW-1133">Transmembrane helix</keyword>